<dbReference type="InterPro" id="IPR023631">
    <property type="entry name" value="Amidase_dom"/>
</dbReference>
<evidence type="ECO:0000313" key="3">
    <source>
        <dbReference type="Proteomes" id="UP001596542"/>
    </source>
</evidence>
<name>A0ABW2IBF4_9BURK</name>
<evidence type="ECO:0000259" key="1">
    <source>
        <dbReference type="Pfam" id="PF01425"/>
    </source>
</evidence>
<gene>
    <name evidence="2" type="ORF">ACFQPC_09590</name>
</gene>
<dbReference type="Proteomes" id="UP001596542">
    <property type="component" value="Unassembled WGS sequence"/>
</dbReference>
<accession>A0ABW2IBF4</accession>
<dbReference type="Gene3D" id="3.90.1300.10">
    <property type="entry name" value="Amidase signature (AS) domain"/>
    <property type="match status" value="1"/>
</dbReference>
<reference evidence="3" key="1">
    <citation type="journal article" date="2019" name="Int. J. Syst. Evol. Microbiol.">
        <title>The Global Catalogue of Microorganisms (GCM) 10K type strain sequencing project: providing services to taxonomists for standard genome sequencing and annotation.</title>
        <authorList>
            <consortium name="The Broad Institute Genomics Platform"/>
            <consortium name="The Broad Institute Genome Sequencing Center for Infectious Disease"/>
            <person name="Wu L."/>
            <person name="Ma J."/>
        </authorList>
    </citation>
    <scope>NUCLEOTIDE SEQUENCE [LARGE SCALE GENOMIC DNA]</scope>
    <source>
        <strain evidence="3">KACC 12508</strain>
    </source>
</reference>
<protein>
    <submittedName>
        <fullName evidence="2">Amidase</fullName>
        <ecNumber evidence="2">3.5.1.4</ecNumber>
    </submittedName>
</protein>
<organism evidence="2 3">
    <name type="scientific">Herminiimonas glaciei</name>
    <dbReference type="NCBI Taxonomy" id="523788"/>
    <lineage>
        <taxon>Bacteria</taxon>
        <taxon>Pseudomonadati</taxon>
        <taxon>Pseudomonadota</taxon>
        <taxon>Betaproteobacteria</taxon>
        <taxon>Burkholderiales</taxon>
        <taxon>Oxalobacteraceae</taxon>
        <taxon>Herminiimonas</taxon>
    </lineage>
</organism>
<keyword evidence="2" id="KW-0378">Hydrolase</keyword>
<keyword evidence="3" id="KW-1185">Reference proteome</keyword>
<dbReference type="PANTHER" id="PTHR46310:SF7">
    <property type="entry name" value="AMIDASE 1"/>
    <property type="match status" value="1"/>
</dbReference>
<dbReference type="RefSeq" id="WP_382271636.1">
    <property type="nucleotide sequence ID" value="NZ_JBHTBU010000001.1"/>
</dbReference>
<feature type="domain" description="Amidase" evidence="1">
    <location>
        <begin position="286"/>
        <end position="393"/>
    </location>
</feature>
<dbReference type="Pfam" id="PF01425">
    <property type="entry name" value="Amidase"/>
    <property type="match status" value="2"/>
</dbReference>
<proteinExistence type="predicted"/>
<dbReference type="EC" id="3.5.1.4" evidence="2"/>
<dbReference type="SUPFAM" id="SSF75304">
    <property type="entry name" value="Amidase signature (AS) enzymes"/>
    <property type="match status" value="1"/>
</dbReference>
<comment type="caution">
    <text evidence="2">The sequence shown here is derived from an EMBL/GenBank/DDBJ whole genome shotgun (WGS) entry which is preliminary data.</text>
</comment>
<dbReference type="PANTHER" id="PTHR46310">
    <property type="entry name" value="AMIDASE 1"/>
    <property type="match status" value="1"/>
</dbReference>
<dbReference type="GO" id="GO:0004040">
    <property type="term" value="F:amidase activity"/>
    <property type="evidence" value="ECO:0007669"/>
    <property type="project" value="UniProtKB-EC"/>
</dbReference>
<dbReference type="NCBIfam" id="NF006169">
    <property type="entry name" value="PRK08310.1"/>
    <property type="match status" value="1"/>
</dbReference>
<dbReference type="InterPro" id="IPR036928">
    <property type="entry name" value="AS_sf"/>
</dbReference>
<dbReference type="EMBL" id="JBHTBU010000001">
    <property type="protein sequence ID" value="MFC7288286.1"/>
    <property type="molecule type" value="Genomic_DNA"/>
</dbReference>
<feature type="domain" description="Amidase" evidence="1">
    <location>
        <begin position="37"/>
        <end position="203"/>
    </location>
</feature>
<sequence>MNNPHSSYNSELQPGTGGAFLAEAFGLPLQAHLPLGNKLEGVRFAVKDVFDIAGTRTGAGNPVWLSGNSAASKHAAAVERLLSDGARFVGKTLTDELTYSLAGINAHYGVPRNPASPDRLPGGSSSGSVAAVAAGLADIALGTDCGGSVRLPASYCGVWGMRPTHGRLSGHGCLTLAHSFDTVGWFADTLEHLEQTFCALAHAETTSMPATFLTLNDAGINGLLDPAVCNAFSRLKSAQSDFLAVDSELDLASWAAAFRVLQASEAWMEHGLWVTQHADELGVDIRQRFNIAAGVTATQVRAAQEVRIAAIRELNRILDSQHKVIVLPTVPTPAPLLSADGATVDDVRMRSQHLLCIAGLAGLPQLSMPWIQVNGAPVGLSIIGGRGCDEIVLHAAHKLQARITN</sequence>
<evidence type="ECO:0000313" key="2">
    <source>
        <dbReference type="EMBL" id="MFC7288286.1"/>
    </source>
</evidence>